<feature type="domain" description="Reverse transcriptase" evidence="8">
    <location>
        <begin position="68"/>
        <end position="247"/>
    </location>
</feature>
<dbReference type="InterPro" id="IPR043502">
    <property type="entry name" value="DNA/RNA_pol_sf"/>
</dbReference>
<dbReference type="Gene3D" id="1.10.340.70">
    <property type="match status" value="1"/>
</dbReference>
<comment type="caution">
    <text evidence="9">The sequence shown here is derived from an EMBL/GenBank/DDBJ whole genome shotgun (WGS) entry which is preliminary data.</text>
</comment>
<evidence type="ECO:0000313" key="10">
    <source>
        <dbReference type="Proteomes" id="UP000326396"/>
    </source>
</evidence>
<dbReference type="GO" id="GO:0004519">
    <property type="term" value="F:endonuclease activity"/>
    <property type="evidence" value="ECO:0007669"/>
    <property type="project" value="UniProtKB-KW"/>
</dbReference>
<dbReference type="Gene3D" id="3.30.70.270">
    <property type="match status" value="2"/>
</dbReference>
<keyword evidence="6" id="KW-0378">Hydrolase</keyword>
<dbReference type="InterPro" id="IPR012337">
    <property type="entry name" value="RNaseH-like_sf"/>
</dbReference>
<protein>
    <recommendedName>
        <fullName evidence="8">Reverse transcriptase domain-containing protein</fullName>
    </recommendedName>
</protein>
<dbReference type="FunFam" id="3.10.20.370:FF:000001">
    <property type="entry name" value="Retrovirus-related Pol polyprotein from transposon 17.6-like protein"/>
    <property type="match status" value="1"/>
</dbReference>
<evidence type="ECO:0000256" key="1">
    <source>
        <dbReference type="ARBA" id="ARBA00022670"/>
    </source>
</evidence>
<keyword evidence="7" id="KW-0695">RNA-directed DNA polymerase</keyword>
<sequence length="674" mass="78194">MKTNDLKEVPVVCQFPDVFPEDLTNIPPDREVEFRIDLVPGAKPVAKAPYRLAPTEMKELMTQLQDLLNKGFIRPSISPWGAPVLFVKKKDGSMRMCIDYRELNKLTVKNKYPLPRIDDLFDQLQGASWFSKIDLRSGYHQLKVREEDIPKTAFRTRYGHYEFLVMSFGLTNAPAAFMDLMNRVCQPMLDRSVIVFIDDILIYSKSEGDHACHLKEVLETLCKEKLFAKFSKCAFWLREVQFLGHVISTDGIMVDPTKVEAVMKWSPPKTPTEIRSFLGLAGYYRCFIQDFSKIASPLTKLTKKEVKFDWSTRQQQAFEELKSRLTQAPVLSLPEGTEDMVIYSDASYQGLGCVLMQRGKVIAYASRQLKPNEVNYPTHDLELAAVVFALKIWRHYLYGVKCTIYTDHKSLKYFFEQKDLNMRQRRWLELIKDDDCDILYHPGKANVVADALSRKSDHSPIRVRACQVVITLNFLDQLKEAQVEALREENVCIERIFGQVKSLEENDYGVKTRFGRMWVPRGGDIRKKILDEAHKTRYSIHPGATKMYQDLKKHYWWPGMKFNVMQYVNRGLTCAQVKAENQKPYGRLQPLEIPKWKWEHITMHFITKLPRTAQGYDTIWVVVDKLTKSAHFLPIHESYSSERLAEIFVNEIVARHGVPILIVSDRDVDLKNRS</sequence>
<dbReference type="PANTHER" id="PTHR37984:SF5">
    <property type="entry name" value="PROTEIN NYNRIN-LIKE"/>
    <property type="match status" value="1"/>
</dbReference>
<dbReference type="SUPFAM" id="SSF56672">
    <property type="entry name" value="DNA/RNA polymerases"/>
    <property type="match status" value="1"/>
</dbReference>
<keyword evidence="3" id="KW-0548">Nucleotidyltransferase</keyword>
<keyword evidence="1" id="KW-0645">Protease</keyword>
<dbReference type="InterPro" id="IPR041588">
    <property type="entry name" value="Integrase_H2C2"/>
</dbReference>
<dbReference type="InterPro" id="IPR043128">
    <property type="entry name" value="Rev_trsase/Diguanyl_cyclase"/>
</dbReference>
<dbReference type="Gene3D" id="3.10.20.370">
    <property type="match status" value="1"/>
</dbReference>
<evidence type="ECO:0000256" key="3">
    <source>
        <dbReference type="ARBA" id="ARBA00022695"/>
    </source>
</evidence>
<dbReference type="GO" id="GO:0003676">
    <property type="term" value="F:nucleic acid binding"/>
    <property type="evidence" value="ECO:0007669"/>
    <property type="project" value="InterPro"/>
</dbReference>
<dbReference type="SUPFAM" id="SSF53098">
    <property type="entry name" value="Ribonuclease H-like"/>
    <property type="match status" value="1"/>
</dbReference>
<evidence type="ECO:0000256" key="7">
    <source>
        <dbReference type="ARBA" id="ARBA00022918"/>
    </source>
</evidence>
<keyword evidence="4" id="KW-0540">Nuclease</keyword>
<evidence type="ECO:0000256" key="6">
    <source>
        <dbReference type="ARBA" id="ARBA00022801"/>
    </source>
</evidence>
<dbReference type="InterPro" id="IPR036397">
    <property type="entry name" value="RNaseH_sf"/>
</dbReference>
<dbReference type="PANTHER" id="PTHR37984">
    <property type="entry name" value="PROTEIN CBG26694"/>
    <property type="match status" value="1"/>
</dbReference>
<dbReference type="FunFam" id="3.30.70.270:FF:000020">
    <property type="entry name" value="Transposon Tf2-6 polyprotein-like Protein"/>
    <property type="match status" value="1"/>
</dbReference>
<reference evidence="9 10" key="1">
    <citation type="submission" date="2019-05" db="EMBL/GenBank/DDBJ databases">
        <title>Mikania micrantha, genome provides insights into the molecular mechanism of rapid growth.</title>
        <authorList>
            <person name="Liu B."/>
        </authorList>
    </citation>
    <scope>NUCLEOTIDE SEQUENCE [LARGE SCALE GENOMIC DNA]</scope>
    <source>
        <strain evidence="9">NLD-2019</strain>
        <tissue evidence="9">Leaf</tissue>
    </source>
</reference>
<evidence type="ECO:0000256" key="4">
    <source>
        <dbReference type="ARBA" id="ARBA00022722"/>
    </source>
</evidence>
<dbReference type="InterPro" id="IPR000477">
    <property type="entry name" value="RT_dom"/>
</dbReference>
<dbReference type="GO" id="GO:0006508">
    <property type="term" value="P:proteolysis"/>
    <property type="evidence" value="ECO:0007669"/>
    <property type="project" value="UniProtKB-KW"/>
</dbReference>
<evidence type="ECO:0000313" key="9">
    <source>
        <dbReference type="EMBL" id="KAD2805327.1"/>
    </source>
</evidence>
<name>A0A5N6LUT1_9ASTR</name>
<dbReference type="GO" id="GO:0008233">
    <property type="term" value="F:peptidase activity"/>
    <property type="evidence" value="ECO:0007669"/>
    <property type="project" value="UniProtKB-KW"/>
</dbReference>
<keyword evidence="10" id="KW-1185">Reference proteome</keyword>
<proteinExistence type="predicted"/>
<organism evidence="9 10">
    <name type="scientific">Mikania micrantha</name>
    <name type="common">bitter vine</name>
    <dbReference type="NCBI Taxonomy" id="192012"/>
    <lineage>
        <taxon>Eukaryota</taxon>
        <taxon>Viridiplantae</taxon>
        <taxon>Streptophyta</taxon>
        <taxon>Embryophyta</taxon>
        <taxon>Tracheophyta</taxon>
        <taxon>Spermatophyta</taxon>
        <taxon>Magnoliopsida</taxon>
        <taxon>eudicotyledons</taxon>
        <taxon>Gunneridae</taxon>
        <taxon>Pentapetalae</taxon>
        <taxon>asterids</taxon>
        <taxon>campanulids</taxon>
        <taxon>Asterales</taxon>
        <taxon>Asteraceae</taxon>
        <taxon>Asteroideae</taxon>
        <taxon>Heliantheae alliance</taxon>
        <taxon>Eupatorieae</taxon>
        <taxon>Mikania</taxon>
    </lineage>
</organism>
<dbReference type="InterPro" id="IPR041373">
    <property type="entry name" value="RT_RNaseH"/>
</dbReference>
<dbReference type="Gene3D" id="3.30.420.10">
    <property type="entry name" value="Ribonuclease H-like superfamily/Ribonuclease H"/>
    <property type="match status" value="1"/>
</dbReference>
<dbReference type="FunFam" id="3.10.10.10:FF:000007">
    <property type="entry name" value="Retrovirus-related Pol polyprotein from transposon 17.6-like Protein"/>
    <property type="match status" value="1"/>
</dbReference>
<dbReference type="Pfam" id="PF17921">
    <property type="entry name" value="Integrase_H2C2"/>
    <property type="match status" value="1"/>
</dbReference>
<dbReference type="EMBL" id="SZYD01000018">
    <property type="protein sequence ID" value="KAD2805327.1"/>
    <property type="molecule type" value="Genomic_DNA"/>
</dbReference>
<dbReference type="PROSITE" id="PS50878">
    <property type="entry name" value="RT_POL"/>
    <property type="match status" value="1"/>
</dbReference>
<dbReference type="Pfam" id="PF00078">
    <property type="entry name" value="RVT_1"/>
    <property type="match status" value="1"/>
</dbReference>
<evidence type="ECO:0000256" key="2">
    <source>
        <dbReference type="ARBA" id="ARBA00022679"/>
    </source>
</evidence>
<evidence type="ECO:0000259" key="8">
    <source>
        <dbReference type="PROSITE" id="PS50878"/>
    </source>
</evidence>
<dbReference type="CDD" id="cd01647">
    <property type="entry name" value="RT_LTR"/>
    <property type="match status" value="1"/>
</dbReference>
<dbReference type="CDD" id="cd09274">
    <property type="entry name" value="RNase_HI_RT_Ty3"/>
    <property type="match status" value="1"/>
</dbReference>
<dbReference type="AlphaFoldDB" id="A0A5N6LUT1"/>
<dbReference type="Pfam" id="PF17917">
    <property type="entry name" value="RT_RNaseH"/>
    <property type="match status" value="1"/>
</dbReference>
<keyword evidence="5" id="KW-0255">Endonuclease</keyword>
<gene>
    <name evidence="9" type="ORF">E3N88_38704</name>
</gene>
<evidence type="ECO:0000256" key="5">
    <source>
        <dbReference type="ARBA" id="ARBA00022759"/>
    </source>
</evidence>
<dbReference type="InterPro" id="IPR050951">
    <property type="entry name" value="Retrovirus_Pol_polyprotein"/>
</dbReference>
<dbReference type="Proteomes" id="UP000326396">
    <property type="component" value="Linkage Group LG8"/>
</dbReference>
<accession>A0A5N6LUT1</accession>
<dbReference type="Gene3D" id="3.10.10.10">
    <property type="entry name" value="HIV Type 1 Reverse Transcriptase, subunit A, domain 1"/>
    <property type="match status" value="1"/>
</dbReference>
<dbReference type="OrthoDB" id="415724at2759"/>
<keyword evidence="2" id="KW-0808">Transferase</keyword>
<dbReference type="GO" id="GO:0003964">
    <property type="term" value="F:RNA-directed DNA polymerase activity"/>
    <property type="evidence" value="ECO:0007669"/>
    <property type="project" value="UniProtKB-KW"/>
</dbReference>